<accession>A0A443HRT1</accession>
<dbReference type="PANTHER" id="PTHR21310:SF37">
    <property type="entry name" value="AMINOGLYCOSIDE PHOSPHOTRANSFERASE DOMAIN-CONTAINING PROTEIN"/>
    <property type="match status" value="1"/>
</dbReference>
<dbReference type="PANTHER" id="PTHR21310">
    <property type="entry name" value="AMINOGLYCOSIDE PHOSPHOTRANSFERASE-RELATED-RELATED"/>
    <property type="match status" value="1"/>
</dbReference>
<dbReference type="GeneID" id="39601244"/>
<dbReference type="RefSeq" id="XP_028484178.1">
    <property type="nucleotide sequence ID" value="XM_028631967.1"/>
</dbReference>
<reference evidence="1 2" key="1">
    <citation type="journal article" date="2018" name="Front. Microbiol.">
        <title>Genomic and genetic insights into a cosmopolitan fungus, Paecilomyces variotii (Eurotiales).</title>
        <authorList>
            <person name="Urquhart A.S."/>
            <person name="Mondo S.J."/>
            <person name="Makela M.R."/>
            <person name="Hane J.K."/>
            <person name="Wiebenga A."/>
            <person name="He G."/>
            <person name="Mihaltcheva S."/>
            <person name="Pangilinan J."/>
            <person name="Lipzen A."/>
            <person name="Barry K."/>
            <person name="de Vries R.P."/>
            <person name="Grigoriev I.V."/>
            <person name="Idnurm A."/>
        </authorList>
    </citation>
    <scope>NUCLEOTIDE SEQUENCE [LARGE SCALE GENOMIC DNA]</scope>
    <source>
        <strain evidence="1 2">CBS 101075</strain>
    </source>
</reference>
<dbReference type="InterPro" id="IPR051678">
    <property type="entry name" value="AGP_Transferase"/>
</dbReference>
<dbReference type="VEuPathDB" id="FungiDB:C8Q69DRAFT_487201"/>
<evidence type="ECO:0000313" key="2">
    <source>
        <dbReference type="Proteomes" id="UP000283841"/>
    </source>
</evidence>
<dbReference type="AlphaFoldDB" id="A0A443HRT1"/>
<protein>
    <recommendedName>
        <fullName evidence="3">Aminoglycoside phosphotransferase domain-containing protein</fullName>
    </recommendedName>
</protein>
<dbReference type="EMBL" id="RCNU01000007">
    <property type="protein sequence ID" value="RWQ94533.1"/>
    <property type="molecule type" value="Genomic_DNA"/>
</dbReference>
<dbReference type="Proteomes" id="UP000283841">
    <property type="component" value="Unassembled WGS sequence"/>
</dbReference>
<organism evidence="1 2">
    <name type="scientific">Byssochlamys spectabilis</name>
    <name type="common">Paecilomyces variotii</name>
    <dbReference type="NCBI Taxonomy" id="264951"/>
    <lineage>
        <taxon>Eukaryota</taxon>
        <taxon>Fungi</taxon>
        <taxon>Dikarya</taxon>
        <taxon>Ascomycota</taxon>
        <taxon>Pezizomycotina</taxon>
        <taxon>Eurotiomycetes</taxon>
        <taxon>Eurotiomycetidae</taxon>
        <taxon>Eurotiales</taxon>
        <taxon>Thermoascaceae</taxon>
        <taxon>Paecilomyces</taxon>
    </lineage>
</organism>
<name>A0A443HRT1_BYSSP</name>
<dbReference type="InterPro" id="IPR011009">
    <property type="entry name" value="Kinase-like_dom_sf"/>
</dbReference>
<keyword evidence="2" id="KW-1185">Reference proteome</keyword>
<dbReference type="SUPFAM" id="SSF56112">
    <property type="entry name" value="Protein kinase-like (PK-like)"/>
    <property type="match status" value="1"/>
</dbReference>
<proteinExistence type="predicted"/>
<sequence length="505" mass="58680">MSVERHLLHGKITYSQAKDEEVNIVHQLGYCSRRNDFFGFIRARRSLIEKKVAHHLKVSSNSCHAADIDSWMHGSFNLCVPVEVEDFGHVIIRFPLPYRVGDSFYSGNSDEKITCEAGTYAWMYQCCPNIPIPRLHGFALKSGQGFTTLQRSPLFRRLLHRSYCWLLSLLGYPAPSNFIRDDDKVGNELGPYMILDYIKEGKMLSTTWAQLKSQEILRENLFRDISKVMLTMSRVKLPRIGSFIIDENGYLLLVNRPLTLMLHDLENENISVDMPRDRTFSTVDSYVNNLLMCHDNRLRFQPNAVKTGSDCVSQMTALALMRTVRPHYFDSQLNDGPFVFGLTDLHASNIFVDENWRIKCLIDLEWAASLPIEFMRPPIWLTSQAVDEIDIDEYDGMRQDFMSIFEEEEERSCLPEYSLRRTRIMEKGWGLGTFWYGTALRSPTALHAIFYDRIQPSYSEKHAKDTNFYLIVSRYWGREPAAFIRSRLEDKAAYDVKLREMFGRI</sequence>
<comment type="caution">
    <text evidence="1">The sequence shown here is derived from an EMBL/GenBank/DDBJ whole genome shotgun (WGS) entry which is preliminary data.</text>
</comment>
<evidence type="ECO:0000313" key="1">
    <source>
        <dbReference type="EMBL" id="RWQ94533.1"/>
    </source>
</evidence>
<evidence type="ECO:0008006" key="3">
    <source>
        <dbReference type="Google" id="ProtNLM"/>
    </source>
</evidence>
<gene>
    <name evidence="1" type="ORF">C8Q69DRAFT_487201</name>
</gene>